<dbReference type="Proteomes" id="UP000179807">
    <property type="component" value="Unassembled WGS sequence"/>
</dbReference>
<accession>A0A1J4JTP5</accession>
<dbReference type="OrthoDB" id="10262090at2759"/>
<dbReference type="GeneID" id="94828338"/>
<evidence type="ECO:0000313" key="3">
    <source>
        <dbReference type="EMBL" id="OHT01808.1"/>
    </source>
</evidence>
<dbReference type="InterPro" id="IPR000237">
    <property type="entry name" value="GRIP_dom"/>
</dbReference>
<dbReference type="EMBL" id="MLAK01000893">
    <property type="protein sequence ID" value="OHT01808.1"/>
    <property type="molecule type" value="Genomic_DNA"/>
</dbReference>
<keyword evidence="1" id="KW-0175">Coiled coil</keyword>
<dbReference type="VEuPathDB" id="TrichDB:TRFO_07362"/>
<organism evidence="3 4">
    <name type="scientific">Tritrichomonas foetus</name>
    <dbReference type="NCBI Taxonomy" id="1144522"/>
    <lineage>
        <taxon>Eukaryota</taxon>
        <taxon>Metamonada</taxon>
        <taxon>Parabasalia</taxon>
        <taxon>Tritrichomonadida</taxon>
        <taxon>Tritrichomonadidae</taxon>
        <taxon>Tritrichomonas</taxon>
    </lineage>
</organism>
<dbReference type="Pfam" id="PF01465">
    <property type="entry name" value="GRIP"/>
    <property type="match status" value="1"/>
</dbReference>
<feature type="coiled-coil region" evidence="1">
    <location>
        <begin position="7"/>
        <end position="34"/>
    </location>
</feature>
<keyword evidence="4" id="KW-1185">Reference proteome</keyword>
<protein>
    <recommendedName>
        <fullName evidence="2">GRIP domain-containing protein</fullName>
    </recommendedName>
</protein>
<sequence>METQVSIESLQTQLQKAQIEISQKETKVAKLKSLLTRSMRSDKRREQQIETLQIDLSDRDRHIQALENDLKETNSFSSRQAERITQLEEELTEISNRLQSGVGSEAAQKRNERMKQMLERSNILYAELQTKYQKICSELEEEKSKHLRKPNPQKVVIVSNDEAITLNDDQSYSIGPTMDSYPSNVTVQDVRRQNMHASNVHQNNEAQNVNQPVLKLYLKRVLLEFFIGDSNTQQRLIPVVLQLLDCTPEQITAAQRSYAEGRQIISKATSAFGL</sequence>
<reference evidence="3" key="1">
    <citation type="submission" date="2016-10" db="EMBL/GenBank/DDBJ databases">
        <authorList>
            <person name="Benchimol M."/>
            <person name="Almeida L.G."/>
            <person name="Vasconcelos A.T."/>
            <person name="Perreira-Neves A."/>
            <person name="Rosa I.A."/>
            <person name="Tasca T."/>
            <person name="Bogo M.R."/>
            <person name="de Souza W."/>
        </authorList>
    </citation>
    <scope>NUCLEOTIDE SEQUENCE [LARGE SCALE GENOMIC DNA]</scope>
    <source>
        <strain evidence="3">K</strain>
    </source>
</reference>
<evidence type="ECO:0000313" key="4">
    <source>
        <dbReference type="Proteomes" id="UP000179807"/>
    </source>
</evidence>
<name>A0A1J4JTP5_9EUKA</name>
<dbReference type="RefSeq" id="XP_068354944.1">
    <property type="nucleotide sequence ID" value="XM_068493634.1"/>
</dbReference>
<dbReference type="AlphaFoldDB" id="A0A1J4JTP5"/>
<feature type="coiled-coil region" evidence="1">
    <location>
        <begin position="77"/>
        <end position="145"/>
    </location>
</feature>
<proteinExistence type="predicted"/>
<gene>
    <name evidence="3" type="ORF">TRFO_07362</name>
</gene>
<feature type="domain" description="GRIP" evidence="2">
    <location>
        <begin position="217"/>
        <end position="250"/>
    </location>
</feature>
<comment type="caution">
    <text evidence="3">The sequence shown here is derived from an EMBL/GenBank/DDBJ whole genome shotgun (WGS) entry which is preliminary data.</text>
</comment>
<evidence type="ECO:0000259" key="2">
    <source>
        <dbReference type="Pfam" id="PF01465"/>
    </source>
</evidence>
<evidence type="ECO:0000256" key="1">
    <source>
        <dbReference type="SAM" id="Coils"/>
    </source>
</evidence>